<dbReference type="Pfam" id="PF13646">
    <property type="entry name" value="HEAT_2"/>
    <property type="match status" value="1"/>
</dbReference>
<dbReference type="AlphaFoldDB" id="A0A286SGM0"/>
<sequence length="620" mass="66580">MNTRKVITGGALLALLLLGATWLHLAQAPVTGASPAATPLHLRFPVGERRTYHLEYTARTEVRLAGARQGGAAMAGQAHFVGDLVLRGLPAQGTALRVGLSLENLRTHALELFGHALLPDAAAVQATFAGREALLELDADGTLRAVAFQEADPSLFKNTVQALAGELQWALREGDTFQVDETTSRGGARAEYTRLDGDALPARFLKRRLAYPAPRGLGTGGGAVEVDSRFEVTLDAGGVLERLVGEERVLRRPAGGGEPTATAHVQLRLEPGARGRFTVAQAPADVALQRLAPGELVTDARVQERMLAQQVDGLTPERFFALMEQYANGGTFPEHNHFLLQATGLLEQQPELCARLADFFQRSTLKPRGRALVLDLLAGAGTPDAQAALVRALSSPQALAEPAYGMLLSRLSLLTSPTPDTVRFIERAHLTARDDTRVATSYALGATAGALYRQQQDGEALAAVQRLESELHAARTPESRAHLLLALGNAGLESQVDAITRYTQDPDAQVRRASARALRKVQTPQALRSLLTLTQDAQAPVQSSALTALGRRPLDDAALRHLRDLALAGNVPVENHHTLVSVVEPYVQRAPEVRQLLQHLLTQDAADAQLHMRIRGLLGT</sequence>
<dbReference type="InterPro" id="IPR011030">
    <property type="entry name" value="Lipovitellin_superhlx_dom"/>
</dbReference>
<organism evidence="1 2">
    <name type="scientific">Corallococcus macrosporus DSM 14697</name>
    <dbReference type="NCBI Taxonomy" id="1189310"/>
    <lineage>
        <taxon>Bacteria</taxon>
        <taxon>Pseudomonadati</taxon>
        <taxon>Myxococcota</taxon>
        <taxon>Myxococcia</taxon>
        <taxon>Myxococcales</taxon>
        <taxon>Cystobacterineae</taxon>
        <taxon>Myxococcaceae</taxon>
        <taxon>Corallococcus</taxon>
    </lineage>
</organism>
<dbReference type="RefSeq" id="WP_095961423.1">
    <property type="nucleotide sequence ID" value="NZ_CP022203.1"/>
</dbReference>
<evidence type="ECO:0000313" key="1">
    <source>
        <dbReference type="EMBL" id="ATB51572.1"/>
    </source>
</evidence>
<evidence type="ECO:0000313" key="2">
    <source>
        <dbReference type="Proteomes" id="UP000217343"/>
    </source>
</evidence>
<dbReference type="Gene3D" id="1.25.10.20">
    <property type="entry name" value="Vitellinogen, superhelical"/>
    <property type="match status" value="1"/>
</dbReference>
<gene>
    <name evidence="1" type="ORF">MYMAC_007235</name>
</gene>
<name>A0A286SGM0_9BACT</name>
<proteinExistence type="predicted"/>
<dbReference type="KEGG" id="mmas:MYMAC_007235"/>
<protein>
    <recommendedName>
        <fullName evidence="3">Vitellogenin domain-containing protein</fullName>
    </recommendedName>
</protein>
<accession>A0A286SGM0</accession>
<dbReference type="InterPro" id="IPR016024">
    <property type="entry name" value="ARM-type_fold"/>
</dbReference>
<dbReference type="OrthoDB" id="5495440at2"/>
<reference evidence="1 2" key="1">
    <citation type="submission" date="2017-06" db="EMBL/GenBank/DDBJ databases">
        <title>Sequencing and comparative analysis of myxobacterial genomes.</title>
        <authorList>
            <person name="Rupp O."/>
            <person name="Goesmann A."/>
            <person name="Sogaard-Andersen L."/>
        </authorList>
    </citation>
    <scope>NUCLEOTIDE SEQUENCE [LARGE SCALE GENOMIC DNA]</scope>
    <source>
        <strain evidence="1 2">DSM 14697</strain>
    </source>
</reference>
<dbReference type="EMBL" id="CP022203">
    <property type="protein sequence ID" value="ATB51572.1"/>
    <property type="molecule type" value="Genomic_DNA"/>
</dbReference>
<dbReference type="SUPFAM" id="SSF48371">
    <property type="entry name" value="ARM repeat"/>
    <property type="match status" value="1"/>
</dbReference>
<dbReference type="Proteomes" id="UP000217343">
    <property type="component" value="Chromosome"/>
</dbReference>
<keyword evidence="2" id="KW-1185">Reference proteome</keyword>
<evidence type="ECO:0008006" key="3">
    <source>
        <dbReference type="Google" id="ProtNLM"/>
    </source>
</evidence>